<protein>
    <submittedName>
        <fullName evidence="2">SAM-dependent methyltransferase</fullName>
    </submittedName>
</protein>
<dbReference type="SUPFAM" id="SSF53335">
    <property type="entry name" value="S-adenosyl-L-methionine-dependent methyltransferases"/>
    <property type="match status" value="1"/>
</dbReference>
<proteinExistence type="predicted"/>
<dbReference type="AlphaFoldDB" id="A0A7V4XSQ0"/>
<dbReference type="GO" id="GO:0032259">
    <property type="term" value="P:methylation"/>
    <property type="evidence" value="ECO:0007669"/>
    <property type="project" value="UniProtKB-KW"/>
</dbReference>
<gene>
    <name evidence="2" type="ORF">ENW50_05625</name>
</gene>
<name>A0A7V4XSQ0_9BACT</name>
<keyword evidence="2" id="KW-0489">Methyltransferase</keyword>
<dbReference type="GO" id="GO:0008168">
    <property type="term" value="F:methyltransferase activity"/>
    <property type="evidence" value="ECO:0007669"/>
    <property type="project" value="UniProtKB-KW"/>
</dbReference>
<accession>A0A7V4XSQ0</accession>
<evidence type="ECO:0000256" key="1">
    <source>
        <dbReference type="SAM" id="MobiDB-lite"/>
    </source>
</evidence>
<feature type="region of interest" description="Disordered" evidence="1">
    <location>
        <begin position="1"/>
        <end position="31"/>
    </location>
</feature>
<dbReference type="InterPro" id="IPR029063">
    <property type="entry name" value="SAM-dependent_MTases_sf"/>
</dbReference>
<organism evidence="2">
    <name type="scientific">Acidobacterium capsulatum</name>
    <dbReference type="NCBI Taxonomy" id="33075"/>
    <lineage>
        <taxon>Bacteria</taxon>
        <taxon>Pseudomonadati</taxon>
        <taxon>Acidobacteriota</taxon>
        <taxon>Terriglobia</taxon>
        <taxon>Terriglobales</taxon>
        <taxon>Acidobacteriaceae</taxon>
        <taxon>Acidobacterium</taxon>
    </lineage>
</organism>
<keyword evidence="2" id="KW-0808">Transferase</keyword>
<sequence>MIRSLFKRGGSGPERTSPTSLTGPRVPRHSSSWKALLQRLKTEEGLRVMDIGPTSPRNINMLTGMGHSVYMADLVTDAMTGHYELPPEEPGGAAGFDVPRFLEEESSLRGRVFDVVLLWAVLDYLPEPLVAPLVERLYEVTEPGSQVLVIFHSKKEGPFTSYCRYHITDSEMVEMQESEPYPVLRLYTNRGIERLFGKFSNCRFFLAKDDLYEVLITR</sequence>
<dbReference type="EMBL" id="DTKL01000031">
    <property type="protein sequence ID" value="HGY94150.1"/>
    <property type="molecule type" value="Genomic_DNA"/>
</dbReference>
<reference evidence="2" key="1">
    <citation type="journal article" date="2020" name="mSystems">
        <title>Genome- and Community-Level Interaction Insights into Carbon Utilization and Element Cycling Functions of Hydrothermarchaeota in Hydrothermal Sediment.</title>
        <authorList>
            <person name="Zhou Z."/>
            <person name="Liu Y."/>
            <person name="Xu W."/>
            <person name="Pan J."/>
            <person name="Luo Z.H."/>
            <person name="Li M."/>
        </authorList>
    </citation>
    <scope>NUCLEOTIDE SEQUENCE [LARGE SCALE GENOMIC DNA]</scope>
    <source>
        <strain evidence="2">SpSt-855</strain>
    </source>
</reference>
<evidence type="ECO:0000313" key="2">
    <source>
        <dbReference type="EMBL" id="HGY94150.1"/>
    </source>
</evidence>
<comment type="caution">
    <text evidence="2">The sequence shown here is derived from an EMBL/GenBank/DDBJ whole genome shotgun (WGS) entry which is preliminary data.</text>
</comment>
<dbReference type="Gene3D" id="3.40.50.150">
    <property type="entry name" value="Vaccinia Virus protein VP39"/>
    <property type="match status" value="1"/>
</dbReference>